<dbReference type="Pfam" id="PF00650">
    <property type="entry name" value="CRAL_TRIO"/>
    <property type="match status" value="1"/>
</dbReference>
<evidence type="ECO:0000313" key="3">
    <source>
        <dbReference type="EMBL" id="ANB13955.1"/>
    </source>
</evidence>
<dbReference type="Proteomes" id="UP000189580">
    <property type="component" value="Chromosome d"/>
</dbReference>
<dbReference type="EMBL" id="CP014502">
    <property type="protein sequence ID" value="ANB13955.1"/>
    <property type="molecule type" value="Genomic_DNA"/>
</dbReference>
<dbReference type="Gene3D" id="3.40.525.10">
    <property type="entry name" value="CRAL-TRIO lipid binding domain"/>
    <property type="match status" value="1"/>
</dbReference>
<dbReference type="SUPFAM" id="SSF46938">
    <property type="entry name" value="CRAL/TRIO N-terminal domain"/>
    <property type="match status" value="1"/>
</dbReference>
<dbReference type="OrthoDB" id="43460at2759"/>
<proteinExistence type="predicted"/>
<dbReference type="PROSITE" id="PS50191">
    <property type="entry name" value="CRAL_TRIO"/>
    <property type="match status" value="1"/>
</dbReference>
<dbReference type="KEGG" id="slb:AWJ20_4908"/>
<dbReference type="GeneID" id="30037091"/>
<feature type="region of interest" description="Disordered" evidence="1">
    <location>
        <begin position="32"/>
        <end position="54"/>
    </location>
</feature>
<dbReference type="CDD" id="cd00170">
    <property type="entry name" value="SEC14"/>
    <property type="match status" value="1"/>
</dbReference>
<reference evidence="3 4" key="1">
    <citation type="submission" date="2016-02" db="EMBL/GenBank/DDBJ databases">
        <title>Complete genome sequence and transcriptome regulation of the pentose utilising yeast Sugiyamaella lignohabitans.</title>
        <authorList>
            <person name="Bellasio M."/>
            <person name="Peymann A."/>
            <person name="Valli M."/>
            <person name="Sipitzky M."/>
            <person name="Graf A."/>
            <person name="Sauer M."/>
            <person name="Marx H."/>
            <person name="Mattanovich D."/>
        </authorList>
    </citation>
    <scope>NUCLEOTIDE SEQUENCE [LARGE SCALE GENOMIC DNA]</scope>
    <source>
        <strain evidence="3 4">CBS 10342</strain>
    </source>
</reference>
<name>A0A167EE05_9ASCO</name>
<dbReference type="RefSeq" id="XP_018736432.1">
    <property type="nucleotide sequence ID" value="XM_018882011.1"/>
</dbReference>
<sequence>MTPTTSYPELNMTSSNVVRTFTASSRMSHISFGSSNSDLTPSNRSILSESSDSTPLPEDYVIKVKQMYAHILVYTGDAPKSTIPGLMASTTKNFDHRAQNVLKSHLYKISPDKFKTTYRNVVRAENFDIILLRYLKKRKFNVLKALALFADFMVWRVKFAIDELNERGDEGALASGDEGFILQYKLGKAVFNQGRDKAGRPLVIVRVQRHNPKAQSDAAMNRFIAKVFEDAKLLLLGYNESGAAIFDLTDFTISNMDYSAVKMINSCYKFYVGLLGHVYIYNAPSIFLTIWKAIKVWLDPSLVARVTFTKNLSKHITADNLPPDMEGTQPHIYEYKQVVPGENRKMKDLETIDRLQTTRGELFDLLSDLTVLWIKAPENTQLTHNLAKQRALVLDDLRRNYYQLDPYIRGRTVYDRDGTFGAIVPELTEGYAESEAAGIVLSQSASSIVTAVNNPPPDSSPRASHSPKHMHTKVSLVPLIV</sequence>
<feature type="domain" description="CRAL-TRIO" evidence="2">
    <location>
        <begin position="178"/>
        <end position="333"/>
    </location>
</feature>
<dbReference type="InterPro" id="IPR036865">
    <property type="entry name" value="CRAL-TRIO_dom_sf"/>
</dbReference>
<dbReference type="PANTHER" id="PTHR46590:SF1">
    <property type="entry name" value="PHOSPHATIDYLINOSITOL TRANSFER PROTEIN CSR1"/>
    <property type="match status" value="1"/>
</dbReference>
<dbReference type="SUPFAM" id="SSF52087">
    <property type="entry name" value="CRAL/TRIO domain"/>
    <property type="match status" value="1"/>
</dbReference>
<evidence type="ECO:0000256" key="1">
    <source>
        <dbReference type="SAM" id="MobiDB-lite"/>
    </source>
</evidence>
<dbReference type="SMART" id="SM00516">
    <property type="entry name" value="SEC14"/>
    <property type="match status" value="1"/>
</dbReference>
<keyword evidence="4" id="KW-1185">Reference proteome</keyword>
<dbReference type="InterPro" id="IPR036273">
    <property type="entry name" value="CRAL/TRIO_N_dom_sf"/>
</dbReference>
<evidence type="ECO:0000259" key="2">
    <source>
        <dbReference type="PROSITE" id="PS50191"/>
    </source>
</evidence>
<gene>
    <name evidence="3" type="primary">CSR1</name>
    <name evidence="3" type="ORF">AWJ20_4908</name>
</gene>
<dbReference type="InterPro" id="IPR001251">
    <property type="entry name" value="CRAL-TRIO_dom"/>
</dbReference>
<feature type="region of interest" description="Disordered" evidence="1">
    <location>
        <begin position="451"/>
        <end position="471"/>
    </location>
</feature>
<dbReference type="PANTHER" id="PTHR46590">
    <property type="entry name" value="PHOSPHATIDYLINOSITOL TRANSFER PROTEIN CSR1-RELATED"/>
    <property type="match status" value="1"/>
</dbReference>
<protein>
    <submittedName>
        <fullName evidence="3">Csr1p</fullName>
    </submittedName>
</protein>
<accession>A0A167EE05</accession>
<dbReference type="InterPro" id="IPR052432">
    <property type="entry name" value="PITP/CRAL-TRIO"/>
</dbReference>
<dbReference type="AlphaFoldDB" id="A0A167EE05"/>
<organism evidence="3 4">
    <name type="scientific">Sugiyamaella lignohabitans</name>
    <dbReference type="NCBI Taxonomy" id="796027"/>
    <lineage>
        <taxon>Eukaryota</taxon>
        <taxon>Fungi</taxon>
        <taxon>Dikarya</taxon>
        <taxon>Ascomycota</taxon>
        <taxon>Saccharomycotina</taxon>
        <taxon>Dipodascomycetes</taxon>
        <taxon>Dipodascales</taxon>
        <taxon>Trichomonascaceae</taxon>
        <taxon>Sugiyamaella</taxon>
    </lineage>
</organism>
<evidence type="ECO:0000313" key="4">
    <source>
        <dbReference type="Proteomes" id="UP000189580"/>
    </source>
</evidence>